<proteinExistence type="inferred from homology"/>
<evidence type="ECO:0000313" key="8">
    <source>
        <dbReference type="Proteomes" id="UP000477722"/>
    </source>
</evidence>
<evidence type="ECO:0000259" key="6">
    <source>
        <dbReference type="PROSITE" id="PS51755"/>
    </source>
</evidence>
<protein>
    <submittedName>
        <fullName evidence="7">AfsR/SARP family transcriptional regulator</fullName>
    </submittedName>
</protein>
<dbReference type="Gene3D" id="1.10.10.10">
    <property type="entry name" value="Winged helix-like DNA-binding domain superfamily/Winged helix DNA-binding domain"/>
    <property type="match status" value="1"/>
</dbReference>
<dbReference type="GO" id="GO:0003677">
    <property type="term" value="F:DNA binding"/>
    <property type="evidence" value="ECO:0007669"/>
    <property type="project" value="UniProtKB-UniRule"/>
</dbReference>
<evidence type="ECO:0000256" key="5">
    <source>
        <dbReference type="SAM" id="MobiDB-lite"/>
    </source>
</evidence>
<comment type="caution">
    <text evidence="7">The sequence shown here is derived from an EMBL/GenBank/DDBJ whole genome shotgun (WGS) entry which is preliminary data.</text>
</comment>
<dbReference type="SMART" id="SM00862">
    <property type="entry name" value="Trans_reg_C"/>
    <property type="match status" value="1"/>
</dbReference>
<feature type="compositionally biased region" description="Pro residues" evidence="5">
    <location>
        <begin position="250"/>
        <end position="273"/>
    </location>
</feature>
<dbReference type="SMART" id="SM01043">
    <property type="entry name" value="BTAD"/>
    <property type="match status" value="1"/>
</dbReference>
<evidence type="ECO:0000256" key="1">
    <source>
        <dbReference type="ARBA" id="ARBA00005820"/>
    </source>
</evidence>
<dbReference type="SUPFAM" id="SSF46894">
    <property type="entry name" value="C-terminal effector domain of the bipartite response regulators"/>
    <property type="match status" value="1"/>
</dbReference>
<dbReference type="PANTHER" id="PTHR47691">
    <property type="entry name" value="REGULATOR-RELATED"/>
    <property type="match status" value="1"/>
</dbReference>
<evidence type="ECO:0000256" key="3">
    <source>
        <dbReference type="ARBA" id="ARBA00023125"/>
    </source>
</evidence>
<dbReference type="Pfam" id="PF25872">
    <property type="entry name" value="HTH_77"/>
    <property type="match status" value="1"/>
</dbReference>
<dbReference type="InterPro" id="IPR041664">
    <property type="entry name" value="AAA_16"/>
</dbReference>
<sequence>MGYRYCLLGTTRVTREDGTDVPVAGARLRALLTALALAGGAPVRTDALAAAVWPDGDGDDVPADEPAAVQALVGRLRRALGKEAVVSAAGGGYRLDAEREAVDLFRFERLADEGAGALADGDPDKAAALLDDALALWRGPALADLPDGGGASALRAAARHLAARRDRLEAALALGQAESVLPAVRQLAAEHPLDEPLQALRLRALRDAGRTAEALAAYEEVRAGLAEQLGADPGPRLRALHAELLHAEPAPAPHPAAPGPTAPGPTAPGPAAPRPARGNLRSRLTSFVGRDEEIAALGSALGCSRLVTLTGPGGAGKTRLSLEAAERAQADRSRPGPRWRDGVWIAELAPVRAPEDTAEAVLGALGGRETVLRHSAAEELQAVADPAALDPLAQLAERCATRDMLLVLDNCEHIIEAAARIAETLLVECPGVTVLATSREPLGVPGEAVRPVEPLPDPMALRLLADRGAAARPGFRVEDDPEACAELCRRLDGLPLAIELAAARLRSLTPRQLACRLDDRFRLLTSGSRTVLPRQQTLRAVVDWSWELLDDGERAVLRRLSVFSGGCELEQAEEVCGGPERETDALLGSLVDKSLVTAEPFGGAADAGCGMRYRLLETVAEYAAEKLDEVPGERAAAERAHLVAYRELARTADPLLRGPRQAEWLARLEREHDNVRTALRRAVAAGDEQEVLCLTLCMGWFWQLRDHRPDARTWAAAASALGPDPFASPASPAPPVYERVTDAPPPMSEELLWESRRGVRLMVLADDFHGVAELEDPQMQQRLRNITEVYSPGLPQTCRVPGCMWFFAWIMFGRFDRLSELADAMVDGCRALGYDWELAFALQLRAKLTSDRWGGSAHTHEDAAESLEIFRRVGDAWGEAEALSSRAEAHCLHGRFHDAADDYRLAIERAEELGAHSQIPMIKSRLGNALVETGDPDDAAEGDRLLWEAVRAHESGESGDGANFAAFQLAVHLGRQGRTGQARELLRPLEEELRDRAPALFGGMTLGLVAWTHIVDGNASAALATVREALDKSCSVLAEAVAPYLALAQLLTAARALAALGHPERAARLLGAYDGLHPLPDGSHPHPVEHESRQAAEEAARAGLSGEAFARAYAEGDGLSIGEAVALATEPVRNPDPGPGSAL</sequence>
<feature type="region of interest" description="Disordered" evidence="5">
    <location>
        <begin position="1078"/>
        <end position="1098"/>
    </location>
</feature>
<dbReference type="EMBL" id="JAAKZZ010000400">
    <property type="protein sequence ID" value="NGO72107.1"/>
    <property type="molecule type" value="Genomic_DNA"/>
</dbReference>
<dbReference type="PROSITE" id="PS51755">
    <property type="entry name" value="OMPR_PHOB"/>
    <property type="match status" value="1"/>
</dbReference>
<dbReference type="CDD" id="cd15831">
    <property type="entry name" value="BTAD"/>
    <property type="match status" value="1"/>
</dbReference>
<dbReference type="InterPro" id="IPR001867">
    <property type="entry name" value="OmpR/PhoB-type_DNA-bd"/>
</dbReference>
<keyword evidence="2" id="KW-0902">Two-component regulatory system</keyword>
<evidence type="ECO:0000256" key="2">
    <source>
        <dbReference type="ARBA" id="ARBA00023012"/>
    </source>
</evidence>
<evidence type="ECO:0000256" key="4">
    <source>
        <dbReference type="PROSITE-ProRule" id="PRU01091"/>
    </source>
</evidence>
<feature type="compositionally biased region" description="Basic and acidic residues" evidence="5">
    <location>
        <begin position="1083"/>
        <end position="1098"/>
    </location>
</feature>
<dbReference type="InterPro" id="IPR036388">
    <property type="entry name" value="WH-like_DNA-bd_sf"/>
</dbReference>
<accession>A0A6G4X5H9</accession>
<dbReference type="GO" id="GO:0000160">
    <property type="term" value="P:phosphorelay signal transduction system"/>
    <property type="evidence" value="ECO:0007669"/>
    <property type="project" value="UniProtKB-KW"/>
</dbReference>
<dbReference type="Gene3D" id="1.25.40.10">
    <property type="entry name" value="Tetratricopeptide repeat domain"/>
    <property type="match status" value="2"/>
</dbReference>
<evidence type="ECO:0000313" key="7">
    <source>
        <dbReference type="EMBL" id="NGO72107.1"/>
    </source>
</evidence>
<dbReference type="Pfam" id="PF03704">
    <property type="entry name" value="BTAD"/>
    <property type="match status" value="1"/>
</dbReference>
<dbReference type="PANTHER" id="PTHR47691:SF3">
    <property type="entry name" value="HTH-TYPE TRANSCRIPTIONAL REGULATOR RV0890C-RELATED"/>
    <property type="match status" value="1"/>
</dbReference>
<dbReference type="GO" id="GO:0006355">
    <property type="term" value="P:regulation of DNA-templated transcription"/>
    <property type="evidence" value="ECO:0007669"/>
    <property type="project" value="InterPro"/>
</dbReference>
<comment type="similarity">
    <text evidence="1">Belongs to the AfsR/DnrI/RedD regulatory family.</text>
</comment>
<dbReference type="InterPro" id="IPR011990">
    <property type="entry name" value="TPR-like_helical_dom_sf"/>
</dbReference>
<feature type="region of interest" description="Disordered" evidence="5">
    <location>
        <begin position="249"/>
        <end position="278"/>
    </location>
</feature>
<dbReference type="AlphaFoldDB" id="A0A6G4X5H9"/>
<dbReference type="InterPro" id="IPR027417">
    <property type="entry name" value="P-loop_NTPase"/>
</dbReference>
<dbReference type="InterPro" id="IPR016032">
    <property type="entry name" value="Sig_transdc_resp-reg_C-effctor"/>
</dbReference>
<gene>
    <name evidence="7" type="ORF">G5C65_27915</name>
</gene>
<dbReference type="Pfam" id="PF13191">
    <property type="entry name" value="AAA_16"/>
    <property type="match status" value="1"/>
</dbReference>
<dbReference type="InterPro" id="IPR019734">
    <property type="entry name" value="TPR_rpt"/>
</dbReference>
<dbReference type="SUPFAM" id="SSF52540">
    <property type="entry name" value="P-loop containing nucleoside triphosphate hydrolases"/>
    <property type="match status" value="1"/>
</dbReference>
<dbReference type="SMART" id="SM00028">
    <property type="entry name" value="TPR"/>
    <property type="match status" value="2"/>
</dbReference>
<reference evidence="7 8" key="1">
    <citation type="submission" date="2020-02" db="EMBL/GenBank/DDBJ databases">
        <title>Whole-genome analyses of novel actinobacteria.</title>
        <authorList>
            <person name="Sahin N."/>
            <person name="Tatar D."/>
        </authorList>
    </citation>
    <scope>NUCLEOTIDE SEQUENCE [LARGE SCALE GENOMIC DNA]</scope>
    <source>
        <strain evidence="7 8">SB3404</strain>
    </source>
</reference>
<dbReference type="SUPFAM" id="SSF48452">
    <property type="entry name" value="TPR-like"/>
    <property type="match status" value="2"/>
</dbReference>
<keyword evidence="8" id="KW-1185">Reference proteome</keyword>
<dbReference type="InterPro" id="IPR058852">
    <property type="entry name" value="HTH_77"/>
</dbReference>
<keyword evidence="3 4" id="KW-0238">DNA-binding</keyword>
<dbReference type="PRINTS" id="PR00364">
    <property type="entry name" value="DISEASERSIST"/>
</dbReference>
<dbReference type="Gene3D" id="3.40.50.300">
    <property type="entry name" value="P-loop containing nucleotide triphosphate hydrolases"/>
    <property type="match status" value="1"/>
</dbReference>
<feature type="DNA-binding region" description="OmpR/PhoB-type" evidence="4">
    <location>
        <begin position="1"/>
        <end position="97"/>
    </location>
</feature>
<dbReference type="InterPro" id="IPR005158">
    <property type="entry name" value="BTAD"/>
</dbReference>
<name>A0A6G4X5H9_9ACTN</name>
<dbReference type="Proteomes" id="UP000477722">
    <property type="component" value="Unassembled WGS sequence"/>
</dbReference>
<dbReference type="RefSeq" id="WP_165301796.1">
    <property type="nucleotide sequence ID" value="NZ_JAAKZZ010000400.1"/>
</dbReference>
<organism evidence="7 8">
    <name type="scientific">Streptomyces boncukensis</name>
    <dbReference type="NCBI Taxonomy" id="2711219"/>
    <lineage>
        <taxon>Bacteria</taxon>
        <taxon>Bacillati</taxon>
        <taxon>Actinomycetota</taxon>
        <taxon>Actinomycetes</taxon>
        <taxon>Kitasatosporales</taxon>
        <taxon>Streptomycetaceae</taxon>
        <taxon>Streptomyces</taxon>
    </lineage>
</organism>
<feature type="domain" description="OmpR/PhoB-type" evidence="6">
    <location>
        <begin position="1"/>
        <end position="97"/>
    </location>
</feature>